<dbReference type="Pfam" id="PF02566">
    <property type="entry name" value="OsmC"/>
    <property type="match status" value="1"/>
</dbReference>
<evidence type="ECO:0008006" key="2">
    <source>
        <dbReference type="Google" id="ProtNLM"/>
    </source>
</evidence>
<evidence type="ECO:0000313" key="1">
    <source>
        <dbReference type="EMBL" id="KKL93598.1"/>
    </source>
</evidence>
<proteinExistence type="predicted"/>
<sequence length="162" mass="18148">MFNGMDVEELNDDIDMFKQNPTKCQIAQKITAEWMGGYRSKVSAGNKELLIGGDENFSPMAATHASLLSCEITVIAMHATLRGIELERIYIESEGNFDISRLYTVDNEPNPGFQNFNYTVKIKAKNATPDQLTELVKLCETHSPVADTIESQVPINLKFEIE</sequence>
<dbReference type="InterPro" id="IPR052924">
    <property type="entry name" value="OsmC/Ohr_hydroprdx_reductase"/>
</dbReference>
<dbReference type="AlphaFoldDB" id="A0A0F9G4J6"/>
<dbReference type="Gene3D" id="3.30.300.20">
    <property type="match status" value="1"/>
</dbReference>
<dbReference type="InterPro" id="IPR036102">
    <property type="entry name" value="OsmC/Ohrsf"/>
</dbReference>
<dbReference type="SUPFAM" id="SSF82784">
    <property type="entry name" value="OsmC-like"/>
    <property type="match status" value="1"/>
</dbReference>
<dbReference type="InterPro" id="IPR003718">
    <property type="entry name" value="OsmC/Ohr_fam"/>
</dbReference>
<accession>A0A0F9G4J6</accession>
<name>A0A0F9G4J6_9ZZZZ</name>
<dbReference type="EMBL" id="LAZR01019142">
    <property type="protein sequence ID" value="KKL93598.1"/>
    <property type="molecule type" value="Genomic_DNA"/>
</dbReference>
<comment type="caution">
    <text evidence="1">The sequence shown here is derived from an EMBL/GenBank/DDBJ whole genome shotgun (WGS) entry which is preliminary data.</text>
</comment>
<reference evidence="1" key="1">
    <citation type="journal article" date="2015" name="Nature">
        <title>Complex archaea that bridge the gap between prokaryotes and eukaryotes.</title>
        <authorList>
            <person name="Spang A."/>
            <person name="Saw J.H."/>
            <person name="Jorgensen S.L."/>
            <person name="Zaremba-Niedzwiedzka K."/>
            <person name="Martijn J."/>
            <person name="Lind A.E."/>
            <person name="van Eijk R."/>
            <person name="Schleper C."/>
            <person name="Guy L."/>
            <person name="Ettema T.J."/>
        </authorList>
    </citation>
    <scope>NUCLEOTIDE SEQUENCE</scope>
</reference>
<dbReference type="InterPro" id="IPR015946">
    <property type="entry name" value="KH_dom-like_a/b"/>
</dbReference>
<gene>
    <name evidence="1" type="ORF">LCGC14_1873100</name>
</gene>
<protein>
    <recommendedName>
        <fullName evidence="2">OsmC family protein</fullName>
    </recommendedName>
</protein>
<dbReference type="PANTHER" id="PTHR35368">
    <property type="entry name" value="HYDROPEROXIDE REDUCTASE"/>
    <property type="match status" value="1"/>
</dbReference>
<dbReference type="PANTHER" id="PTHR35368:SF1">
    <property type="entry name" value="HYDROPEROXIDE REDUCTASE"/>
    <property type="match status" value="1"/>
</dbReference>
<organism evidence="1">
    <name type="scientific">marine sediment metagenome</name>
    <dbReference type="NCBI Taxonomy" id="412755"/>
    <lineage>
        <taxon>unclassified sequences</taxon>
        <taxon>metagenomes</taxon>
        <taxon>ecological metagenomes</taxon>
    </lineage>
</organism>